<reference evidence="2" key="2">
    <citation type="journal article" date="2015" name="Fish Shellfish Immunol.">
        <title>Early steps in the European eel (Anguilla anguilla)-Vibrio vulnificus interaction in the gills: Role of the RtxA13 toxin.</title>
        <authorList>
            <person name="Callol A."/>
            <person name="Pajuelo D."/>
            <person name="Ebbesson L."/>
            <person name="Teles M."/>
            <person name="MacKenzie S."/>
            <person name="Amaro C."/>
        </authorList>
    </citation>
    <scope>NUCLEOTIDE SEQUENCE</scope>
</reference>
<organism evidence="2">
    <name type="scientific">Anguilla anguilla</name>
    <name type="common">European freshwater eel</name>
    <name type="synonym">Muraena anguilla</name>
    <dbReference type="NCBI Taxonomy" id="7936"/>
    <lineage>
        <taxon>Eukaryota</taxon>
        <taxon>Metazoa</taxon>
        <taxon>Chordata</taxon>
        <taxon>Craniata</taxon>
        <taxon>Vertebrata</taxon>
        <taxon>Euteleostomi</taxon>
        <taxon>Actinopterygii</taxon>
        <taxon>Neopterygii</taxon>
        <taxon>Teleostei</taxon>
        <taxon>Anguilliformes</taxon>
        <taxon>Anguillidae</taxon>
        <taxon>Anguilla</taxon>
    </lineage>
</organism>
<name>A0A0E9V8N6_ANGAN</name>
<feature type="region of interest" description="Disordered" evidence="1">
    <location>
        <begin position="36"/>
        <end position="67"/>
    </location>
</feature>
<reference evidence="2" key="1">
    <citation type="submission" date="2014-11" db="EMBL/GenBank/DDBJ databases">
        <authorList>
            <person name="Amaro Gonzalez C."/>
        </authorList>
    </citation>
    <scope>NUCLEOTIDE SEQUENCE</scope>
</reference>
<accession>A0A0E9V8N6</accession>
<evidence type="ECO:0000313" key="2">
    <source>
        <dbReference type="EMBL" id="JAH73810.1"/>
    </source>
</evidence>
<proteinExistence type="predicted"/>
<dbReference type="EMBL" id="GBXM01034767">
    <property type="protein sequence ID" value="JAH73810.1"/>
    <property type="molecule type" value="Transcribed_RNA"/>
</dbReference>
<protein>
    <submittedName>
        <fullName evidence="2">Uncharacterized protein</fullName>
    </submittedName>
</protein>
<dbReference type="AlphaFoldDB" id="A0A0E9V8N6"/>
<sequence>MAVPKNNKWSVCKEGKTKKYGYAKLTDHHDSFTFSNGAEKSRGFDYSPVEPVGGRKRSSVDDPLDMGDISEGTGVTSMLDRFGADINKAFVTKENALNYSPSHLLSPATRRLSRYGKRSRVTE</sequence>
<evidence type="ECO:0000256" key="1">
    <source>
        <dbReference type="SAM" id="MobiDB-lite"/>
    </source>
</evidence>